<gene>
    <name evidence="6" type="primary">LOC111025576</name>
</gene>
<dbReference type="GO" id="GO:0005509">
    <property type="term" value="F:calcium ion binding"/>
    <property type="evidence" value="ECO:0007669"/>
    <property type="project" value="InterPro"/>
</dbReference>
<organism evidence="5 6">
    <name type="scientific">Momordica charantia</name>
    <name type="common">Bitter gourd</name>
    <name type="synonym">Balsam pear</name>
    <dbReference type="NCBI Taxonomy" id="3673"/>
    <lineage>
        <taxon>Eukaryota</taxon>
        <taxon>Viridiplantae</taxon>
        <taxon>Streptophyta</taxon>
        <taxon>Embryophyta</taxon>
        <taxon>Tracheophyta</taxon>
        <taxon>Spermatophyta</taxon>
        <taxon>Magnoliopsida</taxon>
        <taxon>eudicotyledons</taxon>
        <taxon>Gunneridae</taxon>
        <taxon>Pentapetalae</taxon>
        <taxon>rosids</taxon>
        <taxon>fabids</taxon>
        <taxon>Cucurbitales</taxon>
        <taxon>Cucurbitaceae</taxon>
        <taxon>Momordiceae</taxon>
        <taxon>Momordica</taxon>
    </lineage>
</organism>
<evidence type="ECO:0000259" key="4">
    <source>
        <dbReference type="PROSITE" id="PS50222"/>
    </source>
</evidence>
<evidence type="ECO:0000256" key="1">
    <source>
        <dbReference type="ARBA" id="ARBA00022723"/>
    </source>
</evidence>
<sequence length="186" mass="21187">MFFSLEYPITMEKIRPLTGISVAQLLFPTLVFADSLSSCPILLGFAAQIRSLIAMPLSLFQPRPNKKPSPQTTLLSREDIRTVMEKFELFCSQEGEEEEVGELSALFEEIEPSLEELKETFNVFDKNKDGFIDVEELQRVLLLIGLWDKGKLGIEECTQMIATFDHNKDGKIDFIEFVKLMEIALC</sequence>
<dbReference type="Pfam" id="PF13499">
    <property type="entry name" value="EF-hand_7"/>
    <property type="match status" value="1"/>
</dbReference>
<proteinExistence type="predicted"/>
<dbReference type="Gene3D" id="1.10.238.10">
    <property type="entry name" value="EF-hand"/>
    <property type="match status" value="1"/>
</dbReference>
<evidence type="ECO:0000256" key="2">
    <source>
        <dbReference type="ARBA" id="ARBA00022737"/>
    </source>
</evidence>
<dbReference type="InterPro" id="IPR002048">
    <property type="entry name" value="EF_hand_dom"/>
</dbReference>
<dbReference type="KEGG" id="mcha:111025576"/>
<dbReference type="FunFam" id="1.10.238.10:FF:000003">
    <property type="entry name" value="Calmodulin A"/>
    <property type="match status" value="1"/>
</dbReference>
<feature type="domain" description="EF-hand" evidence="4">
    <location>
        <begin position="152"/>
        <end position="186"/>
    </location>
</feature>
<protein>
    <submittedName>
        <fullName evidence="6">Probable calcium-binding protein CML45</fullName>
    </submittedName>
</protein>
<evidence type="ECO:0000256" key="3">
    <source>
        <dbReference type="ARBA" id="ARBA00022837"/>
    </source>
</evidence>
<evidence type="ECO:0000313" key="5">
    <source>
        <dbReference type="Proteomes" id="UP000504603"/>
    </source>
</evidence>
<keyword evidence="5" id="KW-1185">Reference proteome</keyword>
<dbReference type="RefSeq" id="XP_022159151.1">
    <property type="nucleotide sequence ID" value="XM_022303459.1"/>
</dbReference>
<feature type="domain" description="EF-hand" evidence="4">
    <location>
        <begin position="112"/>
        <end position="147"/>
    </location>
</feature>
<dbReference type="AlphaFoldDB" id="A0A6J1E320"/>
<dbReference type="SUPFAM" id="SSF47473">
    <property type="entry name" value="EF-hand"/>
    <property type="match status" value="1"/>
</dbReference>
<dbReference type="InterPro" id="IPR039647">
    <property type="entry name" value="EF_hand_pair_protein_CML-like"/>
</dbReference>
<reference evidence="6" key="1">
    <citation type="submission" date="2025-08" db="UniProtKB">
        <authorList>
            <consortium name="RefSeq"/>
        </authorList>
    </citation>
    <scope>IDENTIFICATION</scope>
    <source>
        <strain evidence="6">OHB3-1</strain>
    </source>
</reference>
<dbReference type="GeneID" id="111025576"/>
<dbReference type="PROSITE" id="PS00018">
    <property type="entry name" value="EF_HAND_1"/>
    <property type="match status" value="2"/>
</dbReference>
<evidence type="ECO:0000313" key="6">
    <source>
        <dbReference type="RefSeq" id="XP_022159151.1"/>
    </source>
</evidence>
<dbReference type="Proteomes" id="UP000504603">
    <property type="component" value="Unplaced"/>
</dbReference>
<keyword evidence="3" id="KW-0106">Calcium</keyword>
<keyword evidence="1" id="KW-0479">Metal-binding</keyword>
<dbReference type="CDD" id="cd00051">
    <property type="entry name" value="EFh"/>
    <property type="match status" value="1"/>
</dbReference>
<dbReference type="InterPro" id="IPR011992">
    <property type="entry name" value="EF-hand-dom_pair"/>
</dbReference>
<dbReference type="SMART" id="SM00054">
    <property type="entry name" value="EFh"/>
    <property type="match status" value="2"/>
</dbReference>
<dbReference type="PANTHER" id="PTHR10891">
    <property type="entry name" value="EF-HAND CALCIUM-BINDING DOMAIN CONTAINING PROTEIN"/>
    <property type="match status" value="1"/>
</dbReference>
<dbReference type="InterPro" id="IPR018247">
    <property type="entry name" value="EF_Hand_1_Ca_BS"/>
</dbReference>
<dbReference type="PROSITE" id="PS50222">
    <property type="entry name" value="EF_HAND_2"/>
    <property type="match status" value="2"/>
</dbReference>
<accession>A0A6J1E320</accession>
<name>A0A6J1E320_MOMCH</name>
<dbReference type="OrthoDB" id="26525at2759"/>
<keyword evidence="2" id="KW-0677">Repeat</keyword>